<dbReference type="EMBL" id="BMLK01000017">
    <property type="protein sequence ID" value="GGN55971.1"/>
    <property type="molecule type" value="Genomic_DNA"/>
</dbReference>
<reference evidence="2" key="1">
    <citation type="journal article" date="2019" name="Int. J. Syst. Evol. Microbiol.">
        <title>The Global Catalogue of Microorganisms (GCM) 10K type strain sequencing project: providing services to taxonomists for standard genome sequencing and annotation.</title>
        <authorList>
            <consortium name="The Broad Institute Genomics Platform"/>
            <consortium name="The Broad Institute Genome Sequencing Center for Infectious Disease"/>
            <person name="Wu L."/>
            <person name="Ma J."/>
        </authorList>
    </citation>
    <scope>NUCLEOTIDE SEQUENCE [LARGE SCALE GENOMIC DNA]</scope>
    <source>
        <strain evidence="2">CGMCC 1.6784</strain>
    </source>
</reference>
<gene>
    <name evidence="1" type="ORF">GCM10011349_33180</name>
</gene>
<organism evidence="1 2">
    <name type="scientific">Novosphingobium indicum</name>
    <dbReference type="NCBI Taxonomy" id="462949"/>
    <lineage>
        <taxon>Bacteria</taxon>
        <taxon>Pseudomonadati</taxon>
        <taxon>Pseudomonadota</taxon>
        <taxon>Alphaproteobacteria</taxon>
        <taxon>Sphingomonadales</taxon>
        <taxon>Sphingomonadaceae</taxon>
        <taxon>Novosphingobium</taxon>
    </lineage>
</organism>
<name>A0ABQ2JXN6_9SPHN</name>
<evidence type="ECO:0008006" key="3">
    <source>
        <dbReference type="Google" id="ProtNLM"/>
    </source>
</evidence>
<protein>
    <recommendedName>
        <fullName evidence="3">Transmembrane anchor protein</fullName>
    </recommendedName>
</protein>
<dbReference type="Proteomes" id="UP000605099">
    <property type="component" value="Unassembled WGS sequence"/>
</dbReference>
<keyword evidence="2" id="KW-1185">Reference proteome</keyword>
<dbReference type="RefSeq" id="WP_188821310.1">
    <property type="nucleotide sequence ID" value="NZ_BMLK01000017.1"/>
</dbReference>
<evidence type="ECO:0000313" key="2">
    <source>
        <dbReference type="Proteomes" id="UP000605099"/>
    </source>
</evidence>
<comment type="caution">
    <text evidence="1">The sequence shown here is derived from an EMBL/GenBank/DDBJ whole genome shotgun (WGS) entry which is preliminary data.</text>
</comment>
<evidence type="ECO:0000313" key="1">
    <source>
        <dbReference type="EMBL" id="GGN55971.1"/>
    </source>
</evidence>
<sequence length="200" mass="21205">MQETPHSPTPGELPTVRQLNRATLIAAAVAGVLLVTSVMPAEYGVDPLGTGRLMGLTAMGEAKSHRAEAMADTAQTLVLDDAASAPVELGADAETVELMLAPGEGREVKAMTKAGGEFAYEWSTKDGVPIYWEFHGEEVGAVGNDYTSYEIATTTGEKGTFRAPFEGTHGWYWRNDGTAAVTIVARAQGDFAKFALVPKK</sequence>
<proteinExistence type="predicted"/>
<accession>A0ABQ2JXN6</accession>